<dbReference type="EMBL" id="PUHP01000584">
    <property type="protein sequence ID" value="TQN69046.1"/>
    <property type="molecule type" value="Genomic_DNA"/>
</dbReference>
<feature type="compositionally biased region" description="Polar residues" evidence="1">
    <location>
        <begin position="69"/>
        <end position="82"/>
    </location>
</feature>
<sequence length="201" mass="21191">MALSRSNGCFREFTQWAAILGGGDAASPRTALGPKDQGTRSAKRGRGTSSPRFPCRGPTPSQGEREAGSRTQKAAPNSQAQDPRSKIQDPSHPPTCNATLASSTAHHATTQHRSTAAPLRCVSSSSLFSSLPFQGFLTFSILASSSSTTPTGSLVPRTTFRGPSTISTRPNRRPLCAHYAPRGRSTHKSVAFVDGIRAAVT</sequence>
<evidence type="ECO:0000313" key="2">
    <source>
        <dbReference type="EMBL" id="TQN69046.1"/>
    </source>
</evidence>
<feature type="region of interest" description="Disordered" evidence="1">
    <location>
        <begin position="23"/>
        <end position="112"/>
    </location>
</feature>
<reference evidence="2 3" key="1">
    <citation type="journal article" date="2019" name="Sci. Rep.">
        <title>Colletotrichum shisoi sp. nov., an anthracnose pathogen of Perilla frutescens in Japan: molecular phylogenetic, morphological and genomic evidence.</title>
        <authorList>
            <person name="Gan P."/>
            <person name="Tsushima A."/>
            <person name="Hiroyama R."/>
            <person name="Narusaka M."/>
            <person name="Takano Y."/>
            <person name="Narusaka Y."/>
            <person name="Kawaradani M."/>
            <person name="Damm U."/>
            <person name="Shirasu K."/>
        </authorList>
    </citation>
    <scope>NUCLEOTIDE SEQUENCE [LARGE SCALE GENOMIC DNA]</scope>
    <source>
        <strain evidence="2 3">PG-2018a</strain>
    </source>
</reference>
<evidence type="ECO:0000256" key="1">
    <source>
        <dbReference type="SAM" id="MobiDB-lite"/>
    </source>
</evidence>
<name>A0A5Q4BQT8_9PEZI</name>
<organism evidence="2 3">
    <name type="scientific">Colletotrichum shisoi</name>
    <dbReference type="NCBI Taxonomy" id="2078593"/>
    <lineage>
        <taxon>Eukaryota</taxon>
        <taxon>Fungi</taxon>
        <taxon>Dikarya</taxon>
        <taxon>Ascomycota</taxon>
        <taxon>Pezizomycotina</taxon>
        <taxon>Sordariomycetes</taxon>
        <taxon>Hypocreomycetidae</taxon>
        <taxon>Glomerellales</taxon>
        <taxon>Glomerellaceae</taxon>
        <taxon>Colletotrichum</taxon>
        <taxon>Colletotrichum destructivum species complex</taxon>
    </lineage>
</organism>
<proteinExistence type="predicted"/>
<feature type="compositionally biased region" description="Low complexity" evidence="1">
    <location>
        <begin position="98"/>
        <end position="112"/>
    </location>
</feature>
<gene>
    <name evidence="2" type="ORF">CSHISOI_06423</name>
</gene>
<accession>A0A5Q4BQT8</accession>
<dbReference type="Proteomes" id="UP000326340">
    <property type="component" value="Unassembled WGS sequence"/>
</dbReference>
<keyword evidence="3" id="KW-1185">Reference proteome</keyword>
<dbReference type="AlphaFoldDB" id="A0A5Q4BQT8"/>
<protein>
    <submittedName>
        <fullName evidence="2">Uncharacterized protein</fullName>
    </submittedName>
</protein>
<evidence type="ECO:0000313" key="3">
    <source>
        <dbReference type="Proteomes" id="UP000326340"/>
    </source>
</evidence>
<comment type="caution">
    <text evidence="2">The sequence shown here is derived from an EMBL/GenBank/DDBJ whole genome shotgun (WGS) entry which is preliminary data.</text>
</comment>